<evidence type="ECO:0000256" key="2">
    <source>
        <dbReference type="ARBA" id="ARBA00019062"/>
    </source>
</evidence>
<evidence type="ECO:0000256" key="4">
    <source>
        <dbReference type="ARBA" id="ARBA00024778"/>
    </source>
</evidence>
<name>A0A5C2S9A1_9APHY</name>
<evidence type="ECO:0000313" key="9">
    <source>
        <dbReference type="EMBL" id="RPD59858.1"/>
    </source>
</evidence>
<dbReference type="PANTHER" id="PTHR13383">
    <property type="entry name" value="RIBONUCLEASE H2 SUBUNIT B"/>
    <property type="match status" value="1"/>
</dbReference>
<dbReference type="GO" id="GO:0005654">
    <property type="term" value="C:nucleoplasm"/>
    <property type="evidence" value="ECO:0007669"/>
    <property type="project" value="TreeGrafter"/>
</dbReference>
<dbReference type="Pfam" id="PF09468">
    <property type="entry name" value="RNase_H2-Ydr279"/>
    <property type="match status" value="1"/>
</dbReference>
<dbReference type="Proteomes" id="UP000313359">
    <property type="component" value="Unassembled WGS sequence"/>
</dbReference>
<evidence type="ECO:0000256" key="6">
    <source>
        <dbReference type="SAM" id="MobiDB-lite"/>
    </source>
</evidence>
<gene>
    <name evidence="9" type="ORF">L227DRAFT_653766</name>
</gene>
<reference evidence="9" key="1">
    <citation type="journal article" date="2018" name="Genome Biol. Evol.">
        <title>Genomics and development of Lentinus tigrinus, a white-rot wood-decaying mushroom with dimorphic fruiting bodies.</title>
        <authorList>
            <person name="Wu B."/>
            <person name="Xu Z."/>
            <person name="Knudson A."/>
            <person name="Carlson A."/>
            <person name="Chen N."/>
            <person name="Kovaka S."/>
            <person name="LaButti K."/>
            <person name="Lipzen A."/>
            <person name="Pennachio C."/>
            <person name="Riley R."/>
            <person name="Schakwitz W."/>
            <person name="Umezawa K."/>
            <person name="Ohm R.A."/>
            <person name="Grigoriev I.V."/>
            <person name="Nagy L.G."/>
            <person name="Gibbons J."/>
            <person name="Hibbett D."/>
        </authorList>
    </citation>
    <scope>NUCLEOTIDE SEQUENCE [LARGE SCALE GENOMIC DNA]</scope>
    <source>
        <strain evidence="9">ALCF2SS1-6</strain>
    </source>
</reference>
<dbReference type="PANTHER" id="PTHR13383:SF11">
    <property type="entry name" value="RIBONUCLEASE H2 SUBUNIT B"/>
    <property type="match status" value="1"/>
</dbReference>
<dbReference type="OrthoDB" id="29098at2759"/>
<accession>A0A5C2S9A1</accession>
<feature type="region of interest" description="Disordered" evidence="6">
    <location>
        <begin position="285"/>
        <end position="313"/>
    </location>
</feature>
<dbReference type="InterPro" id="IPR019024">
    <property type="entry name" value="RNase_H2_suB_wHTH"/>
</dbReference>
<sequence length="332" mass="36885">MACHVGVLPVDLLQTIYGQLGGTESKETEQSAGLRFLRLPHPRTGVPSLYLPYEMPQEGKSLILELQAVSPPNQRSWFMSNEVVEDGKLLMMIPVDPAFLLIPILQANLPTDGPGNFRPLEDIIEEAANKLASSPTTTPKSADSMISSEDIMFLSNLACIQAAMRRVCEYKEITPEIMVYRYSSERVQSYLRTKVARLSHQDVCEISRTMTRGLAKDGLLEDGKDELLTAGRLRYACDLVSQYLPRDVYDQLLSSYDFAALNAYMKVLKEESMALAAVNMNAVEARESKDSGDTKDAGNDKKRKAKSSTGVEKLKKANIKGMAKLSSFFQKK</sequence>
<dbReference type="Gene3D" id="1.10.20.120">
    <property type="match status" value="1"/>
</dbReference>
<feature type="domain" description="Rnh202 triple barrel" evidence="8">
    <location>
        <begin position="29"/>
        <end position="96"/>
    </location>
</feature>
<protein>
    <recommendedName>
        <fullName evidence="2">Ribonuclease H2 subunit B</fullName>
    </recommendedName>
    <alternativeName>
        <fullName evidence="5">Ribonuclease HI subunit B</fullName>
    </alternativeName>
</protein>
<evidence type="ECO:0000256" key="1">
    <source>
        <dbReference type="ARBA" id="ARBA00004123"/>
    </source>
</evidence>
<comment type="subcellular location">
    <subcellularLocation>
        <location evidence="1">Nucleus</location>
    </subcellularLocation>
</comment>
<keyword evidence="10" id="KW-1185">Reference proteome</keyword>
<dbReference type="GO" id="GO:0006401">
    <property type="term" value="P:RNA catabolic process"/>
    <property type="evidence" value="ECO:0007669"/>
    <property type="project" value="TreeGrafter"/>
</dbReference>
<evidence type="ECO:0000256" key="3">
    <source>
        <dbReference type="ARBA" id="ARBA00023242"/>
    </source>
</evidence>
<evidence type="ECO:0000259" key="8">
    <source>
        <dbReference type="Pfam" id="PF17745"/>
    </source>
</evidence>
<dbReference type="Gene3D" id="2.20.25.530">
    <property type="match status" value="1"/>
</dbReference>
<evidence type="ECO:0000313" key="10">
    <source>
        <dbReference type="Proteomes" id="UP000313359"/>
    </source>
</evidence>
<dbReference type="CDD" id="cd09270">
    <property type="entry name" value="RNase_H2-B"/>
    <property type="match status" value="1"/>
</dbReference>
<proteinExistence type="predicted"/>
<dbReference type="InterPro" id="IPR041195">
    <property type="entry name" value="Rnh202_N"/>
</dbReference>
<dbReference type="EMBL" id="ML122268">
    <property type="protein sequence ID" value="RPD59858.1"/>
    <property type="molecule type" value="Genomic_DNA"/>
</dbReference>
<feature type="compositionally biased region" description="Basic and acidic residues" evidence="6">
    <location>
        <begin position="285"/>
        <end position="300"/>
    </location>
</feature>
<dbReference type="Pfam" id="PF17745">
    <property type="entry name" value="Ydr279_N"/>
    <property type="match status" value="1"/>
</dbReference>
<dbReference type="STRING" id="1328759.A0A5C2S9A1"/>
<keyword evidence="3" id="KW-0539">Nucleus</keyword>
<organism evidence="9 10">
    <name type="scientific">Lentinus tigrinus ALCF2SS1-6</name>
    <dbReference type="NCBI Taxonomy" id="1328759"/>
    <lineage>
        <taxon>Eukaryota</taxon>
        <taxon>Fungi</taxon>
        <taxon>Dikarya</taxon>
        <taxon>Basidiomycota</taxon>
        <taxon>Agaricomycotina</taxon>
        <taxon>Agaricomycetes</taxon>
        <taxon>Polyporales</taxon>
        <taxon>Polyporaceae</taxon>
        <taxon>Lentinus</taxon>
    </lineage>
</organism>
<feature type="domain" description="Ribonuclease H2 subunit B wHTH" evidence="7">
    <location>
        <begin position="99"/>
        <end position="252"/>
    </location>
</feature>
<dbReference type="InterPro" id="IPR040456">
    <property type="entry name" value="RNase_H2_suB"/>
</dbReference>
<comment type="function">
    <text evidence="4">Non catalytic subunit of RNase H2, an endonuclease that specifically degrades the RNA of RNA:DNA hybrids. Participates in DNA replication, possibly by mediating the removal of lagging-strand Okazaki fragment RNA primers during DNA replication. Mediates the excision of single ribonucleotides from DNA:RNA duplexes.</text>
</comment>
<evidence type="ECO:0000256" key="5">
    <source>
        <dbReference type="ARBA" id="ARBA00033464"/>
    </source>
</evidence>
<evidence type="ECO:0000259" key="7">
    <source>
        <dbReference type="Pfam" id="PF09468"/>
    </source>
</evidence>
<dbReference type="GO" id="GO:0032299">
    <property type="term" value="C:ribonuclease H2 complex"/>
    <property type="evidence" value="ECO:0007669"/>
    <property type="project" value="InterPro"/>
</dbReference>
<dbReference type="AlphaFoldDB" id="A0A5C2S9A1"/>